<dbReference type="GO" id="GO:0004983">
    <property type="term" value="F:neuropeptide Y receptor activity"/>
    <property type="evidence" value="ECO:0007669"/>
    <property type="project" value="InterPro"/>
</dbReference>
<dbReference type="PRINTS" id="PR01012">
    <property type="entry name" value="NRPEPTIDEYR"/>
</dbReference>
<feature type="transmembrane region" description="Helical" evidence="9">
    <location>
        <begin position="61"/>
        <end position="86"/>
    </location>
</feature>
<evidence type="ECO:0000256" key="4">
    <source>
        <dbReference type="ARBA" id="ARBA00022989"/>
    </source>
</evidence>
<keyword evidence="4 9" id="KW-1133">Transmembrane helix</keyword>
<comment type="subcellular location">
    <subcellularLocation>
        <location evidence="1">Membrane</location>
        <topology evidence="1">Multi-pass membrane protein</topology>
    </subcellularLocation>
</comment>
<evidence type="ECO:0000256" key="5">
    <source>
        <dbReference type="ARBA" id="ARBA00023040"/>
    </source>
</evidence>
<name>A0AAE9JPV8_CAEBR</name>
<protein>
    <recommendedName>
        <fullName evidence="10">G-protein coupled receptors family 1 profile domain-containing protein</fullName>
    </recommendedName>
</protein>
<feature type="transmembrane region" description="Helical" evidence="9">
    <location>
        <begin position="98"/>
        <end position="120"/>
    </location>
</feature>
<dbReference type="GO" id="GO:0016020">
    <property type="term" value="C:membrane"/>
    <property type="evidence" value="ECO:0007669"/>
    <property type="project" value="UniProtKB-SubCell"/>
</dbReference>
<dbReference type="SUPFAM" id="SSF81321">
    <property type="entry name" value="Family A G protein-coupled receptor-like"/>
    <property type="match status" value="1"/>
</dbReference>
<evidence type="ECO:0000256" key="3">
    <source>
        <dbReference type="ARBA" id="ARBA00022692"/>
    </source>
</evidence>
<keyword evidence="6 9" id="KW-0472">Membrane</keyword>
<evidence type="ECO:0000313" key="14">
    <source>
        <dbReference type="Proteomes" id="UP000829354"/>
    </source>
</evidence>
<feature type="transmembrane region" description="Helical" evidence="9">
    <location>
        <begin position="246"/>
        <end position="267"/>
    </location>
</feature>
<dbReference type="Pfam" id="PF00001">
    <property type="entry name" value="7tm_1"/>
    <property type="match status" value="1"/>
</dbReference>
<accession>A0AAE9JPV8</accession>
<keyword evidence="7" id="KW-0675">Receptor</keyword>
<evidence type="ECO:0000313" key="11">
    <source>
        <dbReference type="EMBL" id="ULT79985.1"/>
    </source>
</evidence>
<feature type="transmembrane region" description="Helical" evidence="9">
    <location>
        <begin position="25"/>
        <end position="49"/>
    </location>
</feature>
<keyword evidence="8" id="KW-0807">Transducer</keyword>
<gene>
    <name evidence="11" type="ORF">L3Y34_010525</name>
    <name evidence="12" type="ORF">L5515_016408</name>
</gene>
<keyword evidence="5" id="KW-0297">G-protein coupled receptor</keyword>
<dbReference type="PRINTS" id="PR00237">
    <property type="entry name" value="GPCRRHODOPSN"/>
</dbReference>
<dbReference type="Proteomes" id="UP000827892">
    <property type="component" value="Chromosome X"/>
</dbReference>
<evidence type="ECO:0000259" key="10">
    <source>
        <dbReference type="PROSITE" id="PS50262"/>
    </source>
</evidence>
<evidence type="ECO:0000256" key="9">
    <source>
        <dbReference type="SAM" id="Phobius"/>
    </source>
</evidence>
<evidence type="ECO:0000313" key="13">
    <source>
        <dbReference type="Proteomes" id="UP000827892"/>
    </source>
</evidence>
<dbReference type="PROSITE" id="PS50262">
    <property type="entry name" value="G_PROTEIN_RECEP_F1_2"/>
    <property type="match status" value="1"/>
</dbReference>
<dbReference type="EMBL" id="CP092625">
    <property type="protein sequence ID" value="UMM39285.1"/>
    <property type="molecule type" value="Genomic_DNA"/>
</dbReference>
<sequence length="388" mass="44402">MNADANLTDFQCEYPSIDLTFQIKLLLAFAYGSVGALSLVGNLAVLLIVVCRREMQTVTNIFISSVSAADLVITSFSLWATPMAYYQRVWYFGKYMCYMVSIIQGLSLMWVPLTLAAVALDRYCLVASPFRQPMSKKTCLLIIAGIWLGGFAVLSPMIRMVDFVDSYGPCHFCLESWDHDKQHYRLFYGLSVLVIRSAIPLILISICHWRIAHILNTQTKKFQTLRSASTATQSTDIRRKQRLQTLLLAMVVIFAVSSLPLDLSNVLQDLIFVYQVRPVPDNVRHFIFFFCHWLAMAGTLLNPLVYAYYNENFRRQFQSFHTCFGGIRGQGEFKRGLYSIVSGRYSYRETFRADDEANHTNQPDCQRQQTTRIELANNAEIEVLRTDL</sequence>
<evidence type="ECO:0000256" key="8">
    <source>
        <dbReference type="ARBA" id="ARBA00023224"/>
    </source>
</evidence>
<reference evidence="11 13" key="2">
    <citation type="submission" date="2022-05" db="EMBL/GenBank/DDBJ databases">
        <title>Chromosome-level reference genomes for two strains of Caenorhabditis briggsae: an improved platform for comparative genomics.</title>
        <authorList>
            <person name="Stevens L."/>
            <person name="Andersen E.C."/>
        </authorList>
    </citation>
    <scope>NUCLEOTIDE SEQUENCE [LARGE SCALE GENOMIC DNA]</scope>
    <source>
        <strain evidence="11">QX1410_ONT</strain>
        <tissue evidence="11">Whole-organism</tissue>
    </source>
</reference>
<dbReference type="AlphaFoldDB" id="A0AAE9JPV8"/>
<dbReference type="PANTHER" id="PTHR24235:SF13">
    <property type="entry name" value="G-PROTEIN COUPLED RECEPTORS FAMILY 1 PROFILE DOMAIN-CONTAINING PROTEIN"/>
    <property type="match status" value="1"/>
</dbReference>
<evidence type="ECO:0000256" key="2">
    <source>
        <dbReference type="ARBA" id="ARBA00010663"/>
    </source>
</evidence>
<evidence type="ECO:0000256" key="6">
    <source>
        <dbReference type="ARBA" id="ARBA00023136"/>
    </source>
</evidence>
<keyword evidence="3 9" id="KW-0812">Transmembrane</keyword>
<keyword evidence="14" id="KW-1185">Reference proteome</keyword>
<dbReference type="InterPro" id="IPR000276">
    <property type="entry name" value="GPCR_Rhodpsn"/>
</dbReference>
<dbReference type="PANTHER" id="PTHR24235">
    <property type="entry name" value="NEUROPEPTIDE Y RECEPTOR"/>
    <property type="match status" value="1"/>
</dbReference>
<dbReference type="Proteomes" id="UP000829354">
    <property type="component" value="Chromosome X"/>
</dbReference>
<dbReference type="InterPro" id="IPR017452">
    <property type="entry name" value="GPCR_Rhodpsn_7TM"/>
</dbReference>
<dbReference type="EMBL" id="CP090896">
    <property type="protein sequence ID" value="ULT79985.1"/>
    <property type="molecule type" value="Genomic_DNA"/>
</dbReference>
<dbReference type="Gene3D" id="1.20.1070.10">
    <property type="entry name" value="Rhodopsin 7-helix transmembrane proteins"/>
    <property type="match status" value="1"/>
</dbReference>
<feature type="transmembrane region" description="Helical" evidence="9">
    <location>
        <begin position="140"/>
        <end position="158"/>
    </location>
</feature>
<feature type="domain" description="G-protein coupled receptors family 1 profile" evidence="10">
    <location>
        <begin position="41"/>
        <end position="306"/>
    </location>
</feature>
<dbReference type="InterPro" id="IPR000611">
    <property type="entry name" value="NPY_rcpt"/>
</dbReference>
<evidence type="ECO:0000256" key="7">
    <source>
        <dbReference type="ARBA" id="ARBA00023170"/>
    </source>
</evidence>
<evidence type="ECO:0000256" key="1">
    <source>
        <dbReference type="ARBA" id="ARBA00004141"/>
    </source>
</evidence>
<proteinExistence type="inferred from homology"/>
<reference evidence="12 14" key="1">
    <citation type="submission" date="2022-04" db="EMBL/GenBank/DDBJ databases">
        <title>Chromosome-level reference genomes for two strains of Caenorhabditis briggsae: an improved platform for comparative genomics.</title>
        <authorList>
            <person name="Stevens L."/>
            <person name="Andersen E."/>
        </authorList>
    </citation>
    <scope>NUCLEOTIDE SEQUENCE [LARGE SCALE GENOMIC DNA]</scope>
    <source>
        <strain evidence="12">VX34</strain>
        <tissue evidence="12">Whole-organism</tissue>
    </source>
</reference>
<feature type="transmembrane region" description="Helical" evidence="9">
    <location>
        <begin position="186"/>
        <end position="211"/>
    </location>
</feature>
<comment type="similarity">
    <text evidence="2">Belongs to the G-protein coupled receptor 1 family.</text>
</comment>
<feature type="transmembrane region" description="Helical" evidence="9">
    <location>
        <begin position="287"/>
        <end position="309"/>
    </location>
</feature>
<evidence type="ECO:0000313" key="12">
    <source>
        <dbReference type="EMBL" id="UMM39285.1"/>
    </source>
</evidence>
<dbReference type="CDD" id="cd15203">
    <property type="entry name" value="7tmA_NPYR-like"/>
    <property type="match status" value="1"/>
</dbReference>
<organism evidence="12 14">
    <name type="scientific">Caenorhabditis briggsae</name>
    <dbReference type="NCBI Taxonomy" id="6238"/>
    <lineage>
        <taxon>Eukaryota</taxon>
        <taxon>Metazoa</taxon>
        <taxon>Ecdysozoa</taxon>
        <taxon>Nematoda</taxon>
        <taxon>Chromadorea</taxon>
        <taxon>Rhabditida</taxon>
        <taxon>Rhabditina</taxon>
        <taxon>Rhabditomorpha</taxon>
        <taxon>Rhabditoidea</taxon>
        <taxon>Rhabditidae</taxon>
        <taxon>Peloderinae</taxon>
        <taxon>Caenorhabditis</taxon>
    </lineage>
</organism>